<dbReference type="AlphaFoldDB" id="A0A9W6WU10"/>
<evidence type="ECO:0000313" key="2">
    <source>
        <dbReference type="EMBL" id="GMF17628.1"/>
    </source>
</evidence>
<name>A0A9W6WU10_9STRA</name>
<organism evidence="2 3">
    <name type="scientific">Phytophthora lilii</name>
    <dbReference type="NCBI Taxonomy" id="2077276"/>
    <lineage>
        <taxon>Eukaryota</taxon>
        <taxon>Sar</taxon>
        <taxon>Stramenopiles</taxon>
        <taxon>Oomycota</taxon>
        <taxon>Peronosporomycetes</taxon>
        <taxon>Peronosporales</taxon>
        <taxon>Peronosporaceae</taxon>
        <taxon>Phytophthora</taxon>
    </lineage>
</organism>
<dbReference type="Proteomes" id="UP001165083">
    <property type="component" value="Unassembled WGS sequence"/>
</dbReference>
<evidence type="ECO:0000313" key="3">
    <source>
        <dbReference type="Proteomes" id="UP001165083"/>
    </source>
</evidence>
<reference evidence="2" key="1">
    <citation type="submission" date="2023-04" db="EMBL/GenBank/DDBJ databases">
        <title>Phytophthora lilii NBRC 32176.</title>
        <authorList>
            <person name="Ichikawa N."/>
            <person name="Sato H."/>
            <person name="Tonouchi N."/>
        </authorList>
    </citation>
    <scope>NUCLEOTIDE SEQUENCE</scope>
    <source>
        <strain evidence="2">NBRC 32176</strain>
    </source>
</reference>
<protein>
    <submittedName>
        <fullName evidence="2">Unnamed protein product</fullName>
    </submittedName>
</protein>
<accession>A0A9W6WU10</accession>
<dbReference type="OrthoDB" id="10427594at2759"/>
<evidence type="ECO:0000256" key="1">
    <source>
        <dbReference type="SAM" id="Phobius"/>
    </source>
</evidence>
<feature type="transmembrane region" description="Helical" evidence="1">
    <location>
        <begin position="20"/>
        <end position="41"/>
    </location>
</feature>
<sequence length="122" mass="13571">MGAAPLGFTASRAAVVMAYLFMQLHISIAFSTLMMPLFYVAERLVLGMHKNPPIVRFNPDEDQEHVDEDLELQEKYSYVQSSTPLGSGRQVSASSLIEKSEGRLSHLRVALEFGEEITEAQP</sequence>
<keyword evidence="1" id="KW-0812">Transmembrane</keyword>
<keyword evidence="1" id="KW-0472">Membrane</keyword>
<dbReference type="EMBL" id="BSXW01000289">
    <property type="protein sequence ID" value="GMF17628.1"/>
    <property type="molecule type" value="Genomic_DNA"/>
</dbReference>
<comment type="caution">
    <text evidence="2">The sequence shown here is derived from an EMBL/GenBank/DDBJ whole genome shotgun (WGS) entry which is preliminary data.</text>
</comment>
<keyword evidence="1" id="KW-1133">Transmembrane helix</keyword>
<proteinExistence type="predicted"/>
<keyword evidence="3" id="KW-1185">Reference proteome</keyword>
<gene>
    <name evidence="2" type="ORF">Plil01_000647900</name>
</gene>